<dbReference type="PROSITE" id="PS50297">
    <property type="entry name" value="ANK_REP_REGION"/>
    <property type="match status" value="3"/>
</dbReference>
<dbReference type="SUPFAM" id="SSF48403">
    <property type="entry name" value="Ankyrin repeat"/>
    <property type="match status" value="1"/>
</dbReference>
<evidence type="ECO:0000256" key="2">
    <source>
        <dbReference type="ARBA" id="ARBA00023043"/>
    </source>
</evidence>
<dbReference type="Gene3D" id="1.25.40.20">
    <property type="entry name" value="Ankyrin repeat-containing domain"/>
    <property type="match status" value="3"/>
</dbReference>
<organism evidence="3 4">
    <name type="scientific">Capsulimonas corticalis</name>
    <dbReference type="NCBI Taxonomy" id="2219043"/>
    <lineage>
        <taxon>Bacteria</taxon>
        <taxon>Bacillati</taxon>
        <taxon>Armatimonadota</taxon>
        <taxon>Armatimonadia</taxon>
        <taxon>Capsulimonadales</taxon>
        <taxon>Capsulimonadaceae</taxon>
        <taxon>Capsulimonas</taxon>
    </lineage>
</organism>
<reference evidence="3 4" key="1">
    <citation type="journal article" date="2019" name="Int. J. Syst. Evol. Microbiol.">
        <title>Capsulimonas corticalis gen. nov., sp. nov., an aerobic capsulated bacterium, of a novel bacterial order, Capsulimonadales ord. nov., of the class Armatimonadia of the phylum Armatimonadetes.</title>
        <authorList>
            <person name="Li J."/>
            <person name="Kudo C."/>
            <person name="Tonouchi A."/>
        </authorList>
    </citation>
    <scope>NUCLEOTIDE SEQUENCE [LARGE SCALE GENOMIC DNA]</scope>
    <source>
        <strain evidence="3 4">AX-7</strain>
    </source>
</reference>
<keyword evidence="4" id="KW-1185">Reference proteome</keyword>
<dbReference type="SMART" id="SM00248">
    <property type="entry name" value="ANK"/>
    <property type="match status" value="6"/>
</dbReference>
<dbReference type="Pfam" id="PF12796">
    <property type="entry name" value="Ank_2"/>
    <property type="match status" value="3"/>
</dbReference>
<evidence type="ECO:0000313" key="3">
    <source>
        <dbReference type="EMBL" id="BDI33506.1"/>
    </source>
</evidence>
<dbReference type="RefSeq" id="WP_119323162.1">
    <property type="nucleotide sequence ID" value="NZ_AP025739.1"/>
</dbReference>
<accession>A0A402D0X7</accession>
<dbReference type="InterPro" id="IPR036770">
    <property type="entry name" value="Ankyrin_rpt-contain_sf"/>
</dbReference>
<dbReference type="PANTHER" id="PTHR24201:SF16">
    <property type="entry name" value="ANKYRIN-1-LIKE-RELATED"/>
    <property type="match status" value="1"/>
</dbReference>
<dbReference type="EMBL" id="AP025739">
    <property type="protein sequence ID" value="BDI33506.1"/>
    <property type="molecule type" value="Genomic_DNA"/>
</dbReference>
<sequence>MKRRRELDKVIETGDAVRLSALLQAGGDNEEHNHLGWTPLMSTAYKGNLNAMRALISAGADRYTLTRDGECALHIAARGGQADAIRYLISLGLNVNATDHYGEVTPLHIAAAGSRHDIASEACAALLDAGAKIDARNKDGATPLYFASLSMREKVSRFLVSRGADTNVRASKGRTALITVTKLAMKPETASLLVEIGAELDIQDDDGCTALIYAARHTTIGFLDILINAGANPLLQNNEGKTALDIAEEIARTSSSGHSETIAILRRAMI</sequence>
<gene>
    <name evidence="3" type="ORF">CCAX7_55570</name>
</gene>
<proteinExistence type="predicted"/>
<evidence type="ECO:0000313" key="4">
    <source>
        <dbReference type="Proteomes" id="UP000287394"/>
    </source>
</evidence>
<dbReference type="Proteomes" id="UP000287394">
    <property type="component" value="Chromosome"/>
</dbReference>
<dbReference type="PANTHER" id="PTHR24201">
    <property type="entry name" value="ANK_REP_REGION DOMAIN-CONTAINING PROTEIN"/>
    <property type="match status" value="1"/>
</dbReference>
<keyword evidence="2" id="KW-0040">ANK repeat</keyword>
<dbReference type="KEGG" id="ccot:CCAX7_55570"/>
<name>A0A402D0X7_9BACT</name>
<keyword evidence="1" id="KW-0677">Repeat</keyword>
<dbReference type="OrthoDB" id="9812708at2"/>
<dbReference type="AlphaFoldDB" id="A0A402D0X7"/>
<dbReference type="InterPro" id="IPR050776">
    <property type="entry name" value="Ank_Repeat/CDKN_Inhibitor"/>
</dbReference>
<evidence type="ECO:0000256" key="1">
    <source>
        <dbReference type="ARBA" id="ARBA00022737"/>
    </source>
</evidence>
<protein>
    <submittedName>
        <fullName evidence="3">Uncharacterized protein</fullName>
    </submittedName>
</protein>
<dbReference type="PROSITE" id="PS50088">
    <property type="entry name" value="ANK_REPEAT"/>
    <property type="match status" value="5"/>
</dbReference>
<dbReference type="PRINTS" id="PR01415">
    <property type="entry name" value="ANKYRIN"/>
</dbReference>
<dbReference type="InterPro" id="IPR002110">
    <property type="entry name" value="Ankyrin_rpt"/>
</dbReference>